<comment type="caution">
    <text evidence="6">The sequence shown here is derived from an EMBL/GenBank/DDBJ whole genome shotgun (WGS) entry which is preliminary data.</text>
</comment>
<feature type="transmembrane region" description="Helical" evidence="5">
    <location>
        <begin position="78"/>
        <end position="96"/>
    </location>
</feature>
<evidence type="ECO:0000256" key="1">
    <source>
        <dbReference type="ARBA" id="ARBA00004141"/>
    </source>
</evidence>
<dbReference type="AlphaFoldDB" id="A0A2S6NMM5"/>
<organism evidence="6 7">
    <name type="scientific">Rhodopila globiformis</name>
    <name type="common">Rhodopseudomonas globiformis</name>
    <dbReference type="NCBI Taxonomy" id="1071"/>
    <lineage>
        <taxon>Bacteria</taxon>
        <taxon>Pseudomonadati</taxon>
        <taxon>Pseudomonadota</taxon>
        <taxon>Alphaproteobacteria</taxon>
        <taxon>Acetobacterales</taxon>
        <taxon>Acetobacteraceae</taxon>
        <taxon>Rhodopila</taxon>
    </lineage>
</organism>
<keyword evidence="2 5" id="KW-0812">Transmembrane</keyword>
<dbReference type="PANTHER" id="PTHR30520:SF2">
    <property type="entry name" value="INNER MEMBRANE PROTEIN YFDC"/>
    <property type="match status" value="1"/>
</dbReference>
<dbReference type="RefSeq" id="WP_104517469.1">
    <property type="nucleotide sequence ID" value="NZ_NHRY01000048.1"/>
</dbReference>
<dbReference type="PANTHER" id="PTHR30520">
    <property type="entry name" value="FORMATE TRANSPORTER-RELATED"/>
    <property type="match status" value="1"/>
</dbReference>
<feature type="transmembrane region" description="Helical" evidence="5">
    <location>
        <begin position="202"/>
        <end position="224"/>
    </location>
</feature>
<comment type="subcellular location">
    <subcellularLocation>
        <location evidence="1">Membrane</location>
        <topology evidence="1">Multi-pass membrane protein</topology>
    </subcellularLocation>
</comment>
<accession>A0A2S6NMM5</accession>
<dbReference type="InterPro" id="IPR000292">
    <property type="entry name" value="For/NO2_transpt"/>
</dbReference>
<dbReference type="Gene3D" id="1.20.1080.10">
    <property type="entry name" value="Glycerol uptake facilitator protein"/>
    <property type="match status" value="1"/>
</dbReference>
<evidence type="ECO:0000256" key="3">
    <source>
        <dbReference type="ARBA" id="ARBA00022989"/>
    </source>
</evidence>
<sequence>MADAGEESPHLDKKERRQAAAGAPIGALVIHEIVRDQGEEELERSFGGLAWSGVAAGLSIGFSFLVQAELQARLPDTPWRVLVAGFGYSVGFLIVIRQQLFTETTLTALIPALTRRNRRTILLTLRVWTIVLLANLGATWVFAGISAVPDVFPGATRTAMAELSAHTMVGSFWHTVLTGGSAGWLIGLMVWLLPGAGPSRPLIIILLTYVIAICQFPHIIAGSVEAAFGVITGAAAFGDYVSRFLLPTLLGNVAGGTILAALLNHAPLAGRLNPAD</sequence>
<keyword evidence="3 5" id="KW-1133">Transmembrane helix</keyword>
<evidence type="ECO:0008006" key="8">
    <source>
        <dbReference type="Google" id="ProtNLM"/>
    </source>
</evidence>
<evidence type="ECO:0000313" key="6">
    <source>
        <dbReference type="EMBL" id="PPQ37438.1"/>
    </source>
</evidence>
<reference evidence="6 7" key="1">
    <citation type="journal article" date="2018" name="Arch. Microbiol.">
        <title>New insights into the metabolic potential of the phototrophic purple bacterium Rhodopila globiformis DSM 161(T) from its draft genome sequence and evidence for a vanadium-dependent nitrogenase.</title>
        <authorList>
            <person name="Imhoff J.F."/>
            <person name="Rahn T."/>
            <person name="Kunzel S."/>
            <person name="Neulinger S.C."/>
        </authorList>
    </citation>
    <scope>NUCLEOTIDE SEQUENCE [LARGE SCALE GENOMIC DNA]</scope>
    <source>
        <strain evidence="6 7">DSM 161</strain>
    </source>
</reference>
<feature type="transmembrane region" description="Helical" evidence="5">
    <location>
        <begin position="244"/>
        <end position="263"/>
    </location>
</feature>
<keyword evidence="7" id="KW-1185">Reference proteome</keyword>
<dbReference type="GO" id="GO:0015499">
    <property type="term" value="F:formate transmembrane transporter activity"/>
    <property type="evidence" value="ECO:0007669"/>
    <property type="project" value="TreeGrafter"/>
</dbReference>
<dbReference type="Pfam" id="PF01226">
    <property type="entry name" value="Form_Nir_trans"/>
    <property type="match status" value="1"/>
</dbReference>
<gene>
    <name evidence="6" type="ORF">CCS01_03580</name>
</gene>
<name>A0A2S6NMM5_RHOGL</name>
<evidence type="ECO:0000256" key="4">
    <source>
        <dbReference type="ARBA" id="ARBA00023136"/>
    </source>
</evidence>
<protein>
    <recommendedName>
        <fullName evidence="8">Transporter</fullName>
    </recommendedName>
</protein>
<feature type="transmembrane region" description="Helical" evidence="5">
    <location>
        <begin position="172"/>
        <end position="193"/>
    </location>
</feature>
<dbReference type="EMBL" id="NHRY01000048">
    <property type="protein sequence ID" value="PPQ37438.1"/>
    <property type="molecule type" value="Genomic_DNA"/>
</dbReference>
<dbReference type="GO" id="GO:0005886">
    <property type="term" value="C:plasma membrane"/>
    <property type="evidence" value="ECO:0007669"/>
    <property type="project" value="TreeGrafter"/>
</dbReference>
<dbReference type="Proteomes" id="UP000239724">
    <property type="component" value="Unassembled WGS sequence"/>
</dbReference>
<proteinExistence type="predicted"/>
<feature type="transmembrane region" description="Helical" evidence="5">
    <location>
        <begin position="125"/>
        <end position="152"/>
    </location>
</feature>
<evidence type="ECO:0000256" key="5">
    <source>
        <dbReference type="SAM" id="Phobius"/>
    </source>
</evidence>
<evidence type="ECO:0000313" key="7">
    <source>
        <dbReference type="Proteomes" id="UP000239724"/>
    </source>
</evidence>
<evidence type="ECO:0000256" key="2">
    <source>
        <dbReference type="ARBA" id="ARBA00022692"/>
    </source>
</evidence>
<dbReference type="InterPro" id="IPR023271">
    <property type="entry name" value="Aquaporin-like"/>
</dbReference>
<keyword evidence="4 5" id="KW-0472">Membrane</keyword>
<dbReference type="OrthoDB" id="261587at2"/>
<feature type="transmembrane region" description="Helical" evidence="5">
    <location>
        <begin position="45"/>
        <end position="66"/>
    </location>
</feature>